<dbReference type="Proteomes" id="UP000530514">
    <property type="component" value="Unassembled WGS sequence"/>
</dbReference>
<sequence>MANLKLWVLDRDEKIVAVLQNRGTASDLIDAIHHEEINGENYLDFTIPADHEKAEFLIEENIVLYQDLDGNWNEFVIRHIEDEHADGLFKRVTCESSSLELNDYVIRDIRPENRDAAYMLNQILQGTRWSVGNVTVAGINTHVFYNKSVLECIHEVVDLFGGELQFRTEFTGNKITARYVDLLAQRGTNRGKRFVYGKDLTHVNRKVYTANLVTALVGRGKGVETEDGTGYGRKLDFSDVVWSKSNGDPADKPAGQDWVSDPIALQQFGRPDGQGGLIHRTRIVEFPDEEDPAALLQKTWDALQEMKNSVVTYELEVVDLESAKGYEHEVVRLGDTVAVIDKKFKPELRLTARVMELERDLLEPNNTKITMGNVQNAFQDAERNYDNEKRQQDRTINTSWLDGYIDALQNEVIGGAGTVRQTNDGILLLDKAPDNNPTKAILLNNGIIALSNTRNPANDPATAAGWDFSNGTFLTGDGAFADKIVAGTMLADRVRGGELYLGGVVDGIGKDGKFYLMNAEDEIVCQMDAETVGFDKLFVGTLTGNNVVTKNFGTIHYYVDPANGSDNNDGLSWQTAFKSLQKAVYMIPEINEGYISIEVAPNSTLNEVIELKGKSGSGIVEIDFGGSTVNGYIRIASCIQRITIQNGTIVHTGETHPEDSGPYACVRTLVSNWVVVDSMILQASNKALFCAASEGANMTILNTECYGATDSLIYAVFGGLIKVVDCSGTTSYNAMKASDTGKIAGYGTRPSAANAANEMIQINGGVVYGSWSEPNSGGIAPSTSVPGKKTWNATATKSWDTVYGWNANNPKQGDGGSWSPAGNHKGLWFFDYEDIKNTLAGKTPKSIRVKLKRQSKGGYYKPIPLYFWTHNLSSATGGEPTLSNSAGNLANFDSGEEKWVNLPISFANALRDGTAKGIAIYTSNTSQYYYASMEPTATLEITW</sequence>
<accession>A0A7W1XA05</accession>
<dbReference type="Pfam" id="PF18994">
    <property type="entry name" value="Prophage_tailD1"/>
    <property type="match status" value="1"/>
</dbReference>
<evidence type="ECO:0000313" key="4">
    <source>
        <dbReference type="Proteomes" id="UP000530514"/>
    </source>
</evidence>
<keyword evidence="4" id="KW-1185">Reference proteome</keyword>
<evidence type="ECO:0000313" key="3">
    <source>
        <dbReference type="EMBL" id="MBA4542883.1"/>
    </source>
</evidence>
<feature type="domain" description="Tail spike" evidence="1">
    <location>
        <begin position="104"/>
        <end position="381"/>
    </location>
</feature>
<dbReference type="NCBIfam" id="TIGR01665">
    <property type="entry name" value="put_anti_recept"/>
    <property type="match status" value="2"/>
</dbReference>
<reference evidence="3 4" key="1">
    <citation type="submission" date="2020-07" db="EMBL/GenBank/DDBJ databases">
        <authorList>
            <person name="Feng H."/>
        </authorList>
    </citation>
    <scope>NUCLEOTIDE SEQUENCE [LARGE SCALE GENOMIC DNA]</scope>
    <source>
        <strain evidence="4">s-11</strain>
    </source>
</reference>
<protein>
    <submittedName>
        <fullName evidence="3">Phage tail protein</fullName>
    </submittedName>
</protein>
<evidence type="ECO:0000259" key="2">
    <source>
        <dbReference type="Pfam" id="PF18994"/>
    </source>
</evidence>
<dbReference type="InterPro" id="IPR007119">
    <property type="entry name" value="Phage_tail_spike_N"/>
</dbReference>
<dbReference type="Pfam" id="PF06605">
    <property type="entry name" value="Prophage_tail"/>
    <property type="match status" value="1"/>
</dbReference>
<dbReference type="AlphaFoldDB" id="A0A7W1XA05"/>
<dbReference type="RefSeq" id="WP_033101865.1">
    <property type="nucleotide sequence ID" value="NZ_JACEIP010000010.1"/>
</dbReference>
<feature type="domain" description="Prophage endopeptidase tail N-terminal" evidence="2">
    <location>
        <begin position="7"/>
        <end position="95"/>
    </location>
</feature>
<dbReference type="OrthoDB" id="2240714at2"/>
<dbReference type="InterPro" id="IPR010572">
    <property type="entry name" value="Tail_dom"/>
</dbReference>
<dbReference type="SUPFAM" id="SSF51126">
    <property type="entry name" value="Pectin lyase-like"/>
    <property type="match status" value="1"/>
</dbReference>
<evidence type="ECO:0000259" key="1">
    <source>
        <dbReference type="Pfam" id="PF06605"/>
    </source>
</evidence>
<dbReference type="EMBL" id="JACEIP010000010">
    <property type="protein sequence ID" value="MBA4542883.1"/>
    <property type="molecule type" value="Genomic_DNA"/>
</dbReference>
<comment type="caution">
    <text evidence="3">The sequence shown here is derived from an EMBL/GenBank/DDBJ whole genome shotgun (WGS) entry which is preliminary data.</text>
</comment>
<dbReference type="InterPro" id="IPR044051">
    <property type="entry name" value="Prophage_tail_N"/>
</dbReference>
<organism evidence="3 4">
    <name type="scientific">Thermoactinomyces daqus</name>
    <dbReference type="NCBI Taxonomy" id="1329516"/>
    <lineage>
        <taxon>Bacteria</taxon>
        <taxon>Bacillati</taxon>
        <taxon>Bacillota</taxon>
        <taxon>Bacilli</taxon>
        <taxon>Bacillales</taxon>
        <taxon>Thermoactinomycetaceae</taxon>
        <taxon>Thermoactinomyces</taxon>
    </lineage>
</organism>
<name>A0A7W1XA05_9BACL</name>
<gene>
    <name evidence="3" type="ORF">H1164_08210</name>
</gene>
<dbReference type="InterPro" id="IPR011050">
    <property type="entry name" value="Pectin_lyase_fold/virulence"/>
</dbReference>
<proteinExistence type="predicted"/>